<keyword evidence="2 6" id="KW-0378">Hydrolase</keyword>
<gene>
    <name evidence="7" type="ORF">PMPD1_1135</name>
</gene>
<evidence type="ECO:0000256" key="5">
    <source>
        <dbReference type="RuleBase" id="RU003690"/>
    </source>
</evidence>
<dbReference type="KEGG" id="pmak:PMPD1_1135"/>
<feature type="active site" description="Nucleophile" evidence="4">
    <location>
        <position position="373"/>
    </location>
</feature>
<dbReference type="Gene3D" id="3.20.20.80">
    <property type="entry name" value="Glycosidases"/>
    <property type="match status" value="1"/>
</dbReference>
<evidence type="ECO:0000256" key="6">
    <source>
        <dbReference type="RuleBase" id="RU004468"/>
    </source>
</evidence>
<protein>
    <submittedName>
        <fullName evidence="7">6-phospho-beta-glucosidase</fullName>
    </submittedName>
</protein>
<dbReference type="PANTHER" id="PTHR10353">
    <property type="entry name" value="GLYCOSYL HYDROLASE"/>
    <property type="match status" value="1"/>
</dbReference>
<evidence type="ECO:0000256" key="2">
    <source>
        <dbReference type="ARBA" id="ARBA00022801"/>
    </source>
</evidence>
<evidence type="ECO:0000256" key="1">
    <source>
        <dbReference type="ARBA" id="ARBA00010838"/>
    </source>
</evidence>
<dbReference type="AlphaFoldDB" id="A0A6M8UEG9"/>
<keyword evidence="8" id="KW-1185">Reference proteome</keyword>
<evidence type="ECO:0000256" key="4">
    <source>
        <dbReference type="PROSITE-ProRule" id="PRU10055"/>
    </source>
</evidence>
<dbReference type="Pfam" id="PF00232">
    <property type="entry name" value="Glyco_hydro_1"/>
    <property type="match status" value="1"/>
</dbReference>
<organism evidence="7 8">
    <name type="scientific">Paramixta manurensis</name>
    <dbReference type="NCBI Taxonomy" id="2740817"/>
    <lineage>
        <taxon>Bacteria</taxon>
        <taxon>Pseudomonadati</taxon>
        <taxon>Pseudomonadota</taxon>
        <taxon>Gammaproteobacteria</taxon>
        <taxon>Enterobacterales</taxon>
        <taxon>Erwiniaceae</taxon>
        <taxon>Paramixta</taxon>
    </lineage>
</organism>
<evidence type="ECO:0000256" key="3">
    <source>
        <dbReference type="ARBA" id="ARBA00023295"/>
    </source>
</evidence>
<keyword evidence="3 6" id="KW-0326">Glycosidase</keyword>
<dbReference type="FunFam" id="3.20.20.80:FF:000004">
    <property type="entry name" value="Beta-glucosidase 6-phospho-beta-glucosidase"/>
    <property type="match status" value="1"/>
</dbReference>
<dbReference type="InterPro" id="IPR001360">
    <property type="entry name" value="Glyco_hydro_1"/>
</dbReference>
<dbReference type="InterPro" id="IPR018120">
    <property type="entry name" value="Glyco_hydro_1_AS"/>
</dbReference>
<sequence>MKQAVVKPFPDHFLWGASTSAYQVEGAWNEEGKGPSVIDKASFHDGITDFTVTSDHYHRFQQDIKLFAELGLKTYRFSIAWSRLYPQGDGRLNEQGLAFYDRLIDEICRHGIEPLVTLYHFDLPWALQEKGGWSNLATVTVFERYARTCFERFGDRVKYWLTINEQNIMILKGEIIGTLPPGTPNAQQMLYQQNHHMMLAQAKAMILCHQLLPEAKIGPAPNISCVYAASARPEDVLAANNFSAIRNWLYLDLAVHGRYNAVAWRFMEEKGYLPAVTEQEMAILRAGKPDFIAFNYYASATVGADLPGEAREGEEVQQVEDQQLAGIDRTVYVGTNNPHLGRNQFGWYIDPVGFRITAREIYERYNLPLIVTENGLGAFDTLEAGNKVYDDYRIDYLRQHIEQLQLAIDDGVALFGYCPWSALDLVSTHQGIGKRYGFIYVNRDEHDLKDLARYRKKSFFWYQRVIASNGANLAPEIEY</sequence>
<name>A0A6M8UEG9_9GAMM</name>
<dbReference type="PROSITE" id="PS00572">
    <property type="entry name" value="GLYCOSYL_HYDROL_F1_1"/>
    <property type="match status" value="1"/>
</dbReference>
<evidence type="ECO:0000313" key="8">
    <source>
        <dbReference type="Proteomes" id="UP000505325"/>
    </source>
</evidence>
<dbReference type="EMBL" id="CP054212">
    <property type="protein sequence ID" value="QKJ86100.1"/>
    <property type="molecule type" value="Genomic_DNA"/>
</dbReference>
<dbReference type="GO" id="GO:0016052">
    <property type="term" value="P:carbohydrate catabolic process"/>
    <property type="evidence" value="ECO:0007669"/>
    <property type="project" value="TreeGrafter"/>
</dbReference>
<accession>A0A6M8UEG9</accession>
<dbReference type="GO" id="GO:0008422">
    <property type="term" value="F:beta-glucosidase activity"/>
    <property type="evidence" value="ECO:0007669"/>
    <property type="project" value="TreeGrafter"/>
</dbReference>
<dbReference type="InterPro" id="IPR017853">
    <property type="entry name" value="GH"/>
</dbReference>
<dbReference type="SUPFAM" id="SSF51445">
    <property type="entry name" value="(Trans)glycosidases"/>
    <property type="match status" value="1"/>
</dbReference>
<evidence type="ECO:0000313" key="7">
    <source>
        <dbReference type="EMBL" id="QKJ86100.1"/>
    </source>
</evidence>
<dbReference type="Proteomes" id="UP000505325">
    <property type="component" value="Chromosome"/>
</dbReference>
<dbReference type="InterPro" id="IPR033132">
    <property type="entry name" value="GH_1_N_CS"/>
</dbReference>
<comment type="similarity">
    <text evidence="1 5">Belongs to the glycosyl hydrolase 1 family.</text>
</comment>
<reference evidence="7 8" key="1">
    <citation type="submission" date="2020-06" db="EMBL/GenBank/DDBJ databases">
        <title>Genome sequence of Paramixta manurensis strain PD-1.</title>
        <authorList>
            <person name="Lee C.W."/>
            <person name="Kim J."/>
        </authorList>
    </citation>
    <scope>NUCLEOTIDE SEQUENCE [LARGE SCALE GENOMIC DNA]</scope>
    <source>
        <strain evidence="7 8">PD-1</strain>
    </source>
</reference>
<dbReference type="RefSeq" id="WP_173633138.1">
    <property type="nucleotide sequence ID" value="NZ_CP054212.1"/>
</dbReference>
<dbReference type="PRINTS" id="PR00131">
    <property type="entry name" value="GLHYDRLASE1"/>
</dbReference>
<proteinExistence type="inferred from homology"/>
<dbReference type="PANTHER" id="PTHR10353:SF122">
    <property type="entry name" value="6-PHOSPHO-BETA-GLUCOSIDASE ASCB-RELATED"/>
    <property type="match status" value="1"/>
</dbReference>
<dbReference type="PROSITE" id="PS00653">
    <property type="entry name" value="GLYCOSYL_HYDROL_F1_2"/>
    <property type="match status" value="1"/>
</dbReference>
<dbReference type="GO" id="GO:0005829">
    <property type="term" value="C:cytosol"/>
    <property type="evidence" value="ECO:0007669"/>
    <property type="project" value="TreeGrafter"/>
</dbReference>